<dbReference type="GO" id="GO:0005737">
    <property type="term" value="C:cytoplasm"/>
    <property type="evidence" value="ECO:0007669"/>
    <property type="project" value="UniProtKB-SubCell"/>
</dbReference>
<organism evidence="9 10">
    <name type="scientific">Guyparkeria halophila</name>
    <dbReference type="NCBI Taxonomy" id="47960"/>
    <lineage>
        <taxon>Bacteria</taxon>
        <taxon>Pseudomonadati</taxon>
        <taxon>Pseudomonadota</taxon>
        <taxon>Gammaproteobacteria</taxon>
        <taxon>Chromatiales</taxon>
        <taxon>Thioalkalibacteraceae</taxon>
        <taxon>Guyparkeria</taxon>
    </lineage>
</organism>
<keyword evidence="2 6" id="KW-0489">Methyltransferase</keyword>
<comment type="function">
    <text evidence="6">Methylates the ribose at the nucleotide 34 wobble position in the two leucyl isoacceptors tRNA(Leu)(CmAA) and tRNA(Leu)(cmnm5UmAA). Catalyzes the methyl transfer from S-adenosyl-L-methionine to the 2'-OH of the wobble nucleotide.</text>
</comment>
<dbReference type="AlphaFoldDB" id="A0A6I6D624"/>
<dbReference type="EC" id="2.1.1.207" evidence="6"/>
<accession>A0A6I6D624</accession>
<feature type="binding site" evidence="6 7">
    <location>
        <position position="129"/>
    </location>
    <ligand>
        <name>S-adenosyl-L-methionine</name>
        <dbReference type="ChEBI" id="CHEBI:59789"/>
    </ligand>
</feature>
<dbReference type="GO" id="GO:0008175">
    <property type="term" value="F:tRNA methyltransferase activity"/>
    <property type="evidence" value="ECO:0007669"/>
    <property type="project" value="UniProtKB-UniRule"/>
</dbReference>
<keyword evidence="3 6" id="KW-0808">Transferase</keyword>
<dbReference type="Proteomes" id="UP000427716">
    <property type="component" value="Chromosome"/>
</dbReference>
<comment type="subcellular location">
    <subcellularLocation>
        <location evidence="6">Cytoplasm</location>
    </subcellularLocation>
</comment>
<protein>
    <recommendedName>
        <fullName evidence="6">tRNA (cytidine(34)-2'-O)-methyltransferase</fullName>
        <ecNumber evidence="6">2.1.1.207</ecNumber>
    </recommendedName>
    <alternativeName>
        <fullName evidence="6">tRNA (cytidine/uridine-2'-O-)-methyltransferase TrmL</fullName>
    </alternativeName>
</protein>
<proteinExistence type="inferred from homology"/>
<reference evidence="9 10" key="1">
    <citation type="submission" date="2019-11" db="EMBL/GenBank/DDBJ databases">
        <authorList>
            <person name="Zhang J."/>
            <person name="Sun C."/>
        </authorList>
    </citation>
    <scope>NUCLEOTIDE SEQUENCE [LARGE SCALE GENOMIC DNA]</scope>
    <source>
        <strain evidence="10">sp2</strain>
    </source>
</reference>
<evidence type="ECO:0000256" key="2">
    <source>
        <dbReference type="ARBA" id="ARBA00022603"/>
    </source>
</evidence>
<comment type="subunit">
    <text evidence="6">Homodimer.</text>
</comment>
<dbReference type="KEGG" id="ghl:GM160_11630"/>
<dbReference type="PIRSF" id="PIRSF029256">
    <property type="entry name" value="SpoU_TrmH_prd"/>
    <property type="match status" value="1"/>
</dbReference>
<evidence type="ECO:0000256" key="3">
    <source>
        <dbReference type="ARBA" id="ARBA00022679"/>
    </source>
</evidence>
<keyword evidence="5 6" id="KW-0819">tRNA processing</keyword>
<keyword evidence="4 6" id="KW-0949">S-adenosyl-L-methionine</keyword>
<dbReference type="FunFam" id="3.40.1280.10:FF:000002">
    <property type="entry name" value="Peptidylprolyl isomerase"/>
    <property type="match status" value="1"/>
</dbReference>
<comment type="catalytic activity">
    <reaction evidence="6">
        <text>cytidine(34) in tRNA + S-adenosyl-L-methionine = 2'-O-methylcytidine(34) in tRNA + S-adenosyl-L-homocysteine + H(+)</text>
        <dbReference type="Rhea" id="RHEA:43084"/>
        <dbReference type="Rhea" id="RHEA-COMP:10331"/>
        <dbReference type="Rhea" id="RHEA-COMP:10332"/>
        <dbReference type="ChEBI" id="CHEBI:15378"/>
        <dbReference type="ChEBI" id="CHEBI:57856"/>
        <dbReference type="ChEBI" id="CHEBI:59789"/>
        <dbReference type="ChEBI" id="CHEBI:74495"/>
        <dbReference type="ChEBI" id="CHEBI:82748"/>
        <dbReference type="EC" id="2.1.1.207"/>
    </reaction>
</comment>
<evidence type="ECO:0000313" key="9">
    <source>
        <dbReference type="EMBL" id="QGT79473.1"/>
    </source>
</evidence>
<dbReference type="GO" id="GO:0002130">
    <property type="term" value="P:wobble position ribose methylation"/>
    <property type="evidence" value="ECO:0007669"/>
    <property type="project" value="TreeGrafter"/>
</dbReference>
<dbReference type="RefSeq" id="WP_136867411.1">
    <property type="nucleotide sequence ID" value="NZ_CP046415.1"/>
</dbReference>
<name>A0A6I6D624_9GAMM</name>
<comment type="catalytic activity">
    <reaction evidence="6">
        <text>5-carboxymethylaminomethyluridine(34) in tRNA(Leu) + S-adenosyl-L-methionine = 5-carboxymethylaminomethyl-2'-O-methyluridine(34) in tRNA(Leu) + S-adenosyl-L-homocysteine + H(+)</text>
        <dbReference type="Rhea" id="RHEA:43088"/>
        <dbReference type="Rhea" id="RHEA-COMP:10333"/>
        <dbReference type="Rhea" id="RHEA-COMP:10334"/>
        <dbReference type="ChEBI" id="CHEBI:15378"/>
        <dbReference type="ChEBI" id="CHEBI:57856"/>
        <dbReference type="ChEBI" id="CHEBI:59789"/>
        <dbReference type="ChEBI" id="CHEBI:74508"/>
        <dbReference type="ChEBI" id="CHEBI:74511"/>
        <dbReference type="EC" id="2.1.1.207"/>
    </reaction>
</comment>
<evidence type="ECO:0000313" key="10">
    <source>
        <dbReference type="Proteomes" id="UP000427716"/>
    </source>
</evidence>
<dbReference type="SUPFAM" id="SSF75217">
    <property type="entry name" value="alpha/beta knot"/>
    <property type="match status" value="1"/>
</dbReference>
<feature type="binding site" evidence="6 7">
    <location>
        <position position="99"/>
    </location>
    <ligand>
        <name>S-adenosyl-L-methionine</name>
        <dbReference type="ChEBI" id="CHEBI:59789"/>
    </ligand>
</feature>
<gene>
    <name evidence="6" type="primary">trmL</name>
    <name evidence="9" type="ORF">GM160_11630</name>
</gene>
<evidence type="ECO:0000259" key="8">
    <source>
        <dbReference type="Pfam" id="PF00588"/>
    </source>
</evidence>
<evidence type="ECO:0000256" key="6">
    <source>
        <dbReference type="HAMAP-Rule" id="MF_01885"/>
    </source>
</evidence>
<evidence type="ECO:0000256" key="1">
    <source>
        <dbReference type="ARBA" id="ARBA00022490"/>
    </source>
</evidence>
<comment type="similarity">
    <text evidence="6">Belongs to the class IV-like SAM-binding methyltransferase superfamily. RNA methyltransferase TrmH family. TrmL subfamily.</text>
</comment>
<dbReference type="Pfam" id="PF00588">
    <property type="entry name" value="SpoU_methylase"/>
    <property type="match status" value="1"/>
</dbReference>
<comment type="caution">
    <text evidence="6">Lacks conserved residue(s) required for the propagation of feature annotation.</text>
</comment>
<evidence type="ECO:0000256" key="4">
    <source>
        <dbReference type="ARBA" id="ARBA00022691"/>
    </source>
</evidence>
<dbReference type="GO" id="GO:0008757">
    <property type="term" value="F:S-adenosylmethionine-dependent methyltransferase activity"/>
    <property type="evidence" value="ECO:0007669"/>
    <property type="project" value="UniProtKB-UniRule"/>
</dbReference>
<dbReference type="CDD" id="cd18094">
    <property type="entry name" value="SpoU-like_TrmL"/>
    <property type="match status" value="1"/>
</dbReference>
<sequence>MPSIMLFEPEIPPNTGNLIRLCANTGSALHLIEPLGFSLSEKAVRRAGLDYHALTHVHRHANLEQARTAVAGRMLAFSTRGTTRYDRIEYRPDDVLLFGPETRGLPDEVLESLPASQRLYLPMVPGSRSLNLANAAAVAFFEAWRQLNFEGAQ</sequence>
<dbReference type="InterPro" id="IPR029026">
    <property type="entry name" value="tRNA_m1G_MTases_N"/>
</dbReference>
<dbReference type="PANTHER" id="PTHR42971">
    <property type="entry name" value="TRNA (CYTIDINE(34)-2'-O)-METHYLTRANSFERASE"/>
    <property type="match status" value="1"/>
</dbReference>
<dbReference type="InterPro" id="IPR001537">
    <property type="entry name" value="SpoU_MeTrfase"/>
</dbReference>
<dbReference type="EMBL" id="CP046415">
    <property type="protein sequence ID" value="QGT79473.1"/>
    <property type="molecule type" value="Genomic_DNA"/>
</dbReference>
<keyword evidence="10" id="KW-1185">Reference proteome</keyword>
<feature type="domain" description="tRNA/rRNA methyltransferase SpoU type" evidence="8">
    <location>
        <begin position="3"/>
        <end position="140"/>
    </location>
</feature>
<dbReference type="InterPro" id="IPR029028">
    <property type="entry name" value="Alpha/beta_knot_MTases"/>
</dbReference>
<dbReference type="Gene3D" id="3.40.1280.10">
    <property type="match status" value="1"/>
</dbReference>
<dbReference type="GO" id="GO:0003723">
    <property type="term" value="F:RNA binding"/>
    <property type="evidence" value="ECO:0007669"/>
    <property type="project" value="InterPro"/>
</dbReference>
<keyword evidence="1 6" id="KW-0963">Cytoplasm</keyword>
<dbReference type="HAMAP" id="MF_01885">
    <property type="entry name" value="tRNA_methyltr_TrmL"/>
    <property type="match status" value="1"/>
</dbReference>
<feature type="binding site" evidence="6 7">
    <location>
        <position position="121"/>
    </location>
    <ligand>
        <name>S-adenosyl-L-methionine</name>
        <dbReference type="ChEBI" id="CHEBI:59789"/>
    </ligand>
</feature>
<dbReference type="InterPro" id="IPR016914">
    <property type="entry name" value="TrmL"/>
</dbReference>
<evidence type="ECO:0000256" key="7">
    <source>
        <dbReference type="PIRSR" id="PIRSR029256-1"/>
    </source>
</evidence>
<evidence type="ECO:0000256" key="5">
    <source>
        <dbReference type="ARBA" id="ARBA00022694"/>
    </source>
</evidence>
<dbReference type="PANTHER" id="PTHR42971:SF1">
    <property type="entry name" value="TRNA (CYTIDINE(34)-2'-O)-METHYLTRANSFERASE"/>
    <property type="match status" value="1"/>
</dbReference>
<dbReference type="GO" id="GO:0042802">
    <property type="term" value="F:identical protein binding"/>
    <property type="evidence" value="ECO:0007669"/>
    <property type="project" value="UniProtKB-ARBA"/>
</dbReference>